<reference evidence="2 3" key="1">
    <citation type="submission" date="2019-07" db="EMBL/GenBank/DDBJ databases">
        <title>New species of Amycolatopsis and Streptomyces.</title>
        <authorList>
            <person name="Duangmal K."/>
            <person name="Teo W.F.A."/>
            <person name="Lipun K."/>
        </authorList>
    </citation>
    <scope>NUCLEOTIDE SEQUENCE [LARGE SCALE GENOMIC DNA]</scope>
    <source>
        <strain evidence="2 3">NBRC 109810</strain>
    </source>
</reference>
<dbReference type="Proteomes" id="UP000325849">
    <property type="component" value="Unassembled WGS sequence"/>
</dbReference>
<evidence type="ECO:0000313" key="3">
    <source>
        <dbReference type="Proteomes" id="UP000325849"/>
    </source>
</evidence>
<protein>
    <submittedName>
        <fullName evidence="2">Uncharacterized protein</fullName>
    </submittedName>
</protein>
<keyword evidence="3" id="KW-1185">Reference proteome</keyword>
<dbReference type="OrthoDB" id="4435702at2"/>
<dbReference type="AlphaFoldDB" id="A0A5N8V4Y3"/>
<proteinExistence type="predicted"/>
<dbReference type="RefSeq" id="WP_152884450.1">
    <property type="nucleotide sequence ID" value="NZ_VJZD01000004.1"/>
</dbReference>
<sequence>MSALPKARLSARGDRLVRSLSTPRQGKNPPRIRRECGQLRRHAGLRLCSACRAVVEQDETLWSAIVRFYRTASPWKNGCPFNDPSLRAAYRRALDDCIAERQEFTTAAQADLG</sequence>
<accession>A0A5N8V4Y3</accession>
<comment type="caution">
    <text evidence="2">The sequence shown here is derived from an EMBL/GenBank/DDBJ whole genome shotgun (WGS) entry which is preliminary data.</text>
</comment>
<evidence type="ECO:0000313" key="2">
    <source>
        <dbReference type="EMBL" id="MPY30149.1"/>
    </source>
</evidence>
<name>A0A5N8V4Y3_9ACTN</name>
<organism evidence="2 3">
    <name type="scientific">Streptomyces adustus</name>
    <dbReference type="NCBI Taxonomy" id="1609272"/>
    <lineage>
        <taxon>Bacteria</taxon>
        <taxon>Bacillati</taxon>
        <taxon>Actinomycetota</taxon>
        <taxon>Actinomycetes</taxon>
        <taxon>Kitasatosporales</taxon>
        <taxon>Streptomycetaceae</taxon>
        <taxon>Streptomyces</taxon>
    </lineage>
</organism>
<gene>
    <name evidence="2" type="ORF">FNH09_02095</name>
</gene>
<evidence type="ECO:0000256" key="1">
    <source>
        <dbReference type="SAM" id="MobiDB-lite"/>
    </source>
</evidence>
<dbReference type="EMBL" id="VJZD01000004">
    <property type="protein sequence ID" value="MPY30149.1"/>
    <property type="molecule type" value="Genomic_DNA"/>
</dbReference>
<feature type="region of interest" description="Disordered" evidence="1">
    <location>
        <begin position="1"/>
        <end position="32"/>
    </location>
</feature>